<dbReference type="Proteomes" id="UP000440578">
    <property type="component" value="Unassembled WGS sequence"/>
</dbReference>
<feature type="region of interest" description="Disordered" evidence="2">
    <location>
        <begin position="431"/>
        <end position="508"/>
    </location>
</feature>
<dbReference type="InterPro" id="IPR007527">
    <property type="entry name" value="Znf_SWIM"/>
</dbReference>
<evidence type="ECO:0000259" key="3">
    <source>
        <dbReference type="PROSITE" id="PS50966"/>
    </source>
</evidence>
<reference evidence="4 5" key="1">
    <citation type="submission" date="2019-07" db="EMBL/GenBank/DDBJ databases">
        <title>Draft genome assembly of a fouling barnacle, Amphibalanus amphitrite (Darwin, 1854): The first reference genome for Thecostraca.</title>
        <authorList>
            <person name="Kim W."/>
        </authorList>
    </citation>
    <scope>NUCLEOTIDE SEQUENCE [LARGE SCALE GENOMIC DNA]</scope>
    <source>
        <strain evidence="4">SNU_AA5</strain>
        <tissue evidence="4">Soma without cirri and trophi</tissue>
    </source>
</reference>
<dbReference type="PANTHER" id="PTHR35385:SF2">
    <property type="entry name" value="PROTEIN B, PUTATIVE-RELATED"/>
    <property type="match status" value="1"/>
</dbReference>
<organism evidence="4 5">
    <name type="scientific">Amphibalanus amphitrite</name>
    <name type="common">Striped barnacle</name>
    <name type="synonym">Balanus amphitrite</name>
    <dbReference type="NCBI Taxonomy" id="1232801"/>
    <lineage>
        <taxon>Eukaryota</taxon>
        <taxon>Metazoa</taxon>
        <taxon>Ecdysozoa</taxon>
        <taxon>Arthropoda</taxon>
        <taxon>Crustacea</taxon>
        <taxon>Multicrustacea</taxon>
        <taxon>Cirripedia</taxon>
        <taxon>Thoracica</taxon>
        <taxon>Thoracicalcarea</taxon>
        <taxon>Balanomorpha</taxon>
        <taxon>Balanoidea</taxon>
        <taxon>Balanidae</taxon>
        <taxon>Amphibalaninae</taxon>
        <taxon>Amphibalanus</taxon>
    </lineage>
</organism>
<dbReference type="OrthoDB" id="6375474at2759"/>
<dbReference type="EMBL" id="VIIS01001604">
    <property type="protein sequence ID" value="KAF0295676.1"/>
    <property type="molecule type" value="Genomic_DNA"/>
</dbReference>
<sequence length="508" mass="55805">MHIQIKKASTRKRKDDKLLDTHPCIIVVTGEHNHAACAKALKELRVLPEVEKEFFEYFHRGMGAAEAQRYHRLKLDLGSEFWMEHARADTNPTLRAVQYMREKWAKATVGGYNDEDMFDALKRYMEGLIERRAEWAIAYRQGSALRGNHTNNYAEATMCIIKDIVMNRCKARNACELIMLMDEIYNGYMVQRLIDFALGRRQSKRLAPPTMNEASITRVDDHHFRVASESDPNVTYDVAMDVGVCSCPQGQSGAICKHQLACSHVTNMTLPQAFKPSAENRRWLMCVAVGEDKAPDVSFFGELTDAPISEKVATEPILPKPSEGDSGHPGGTEDASCAIWDDDDFEAAVPGPSSSANASETVDVSPSELRRDSSVGQKPSTEVIDGYWSTMRRALLKYGDGQTNSALIRATGTVAALKTSNQLNSYLQSAGPRSECLSRGGAGRGKIRVQPTSISRRPEGQPRGAARLGKGRRPKDCGGATAPAKRRRCLAGNVSANVPNAKGHGAGH</sequence>
<evidence type="ECO:0000256" key="1">
    <source>
        <dbReference type="PROSITE-ProRule" id="PRU00325"/>
    </source>
</evidence>
<dbReference type="PANTHER" id="PTHR35385">
    <property type="entry name" value="PROTEIN B, PUTATIVE-RELATED-RELATED"/>
    <property type="match status" value="1"/>
</dbReference>
<dbReference type="GO" id="GO:0008270">
    <property type="term" value="F:zinc ion binding"/>
    <property type="evidence" value="ECO:0007669"/>
    <property type="project" value="UniProtKB-KW"/>
</dbReference>
<evidence type="ECO:0000313" key="5">
    <source>
        <dbReference type="Proteomes" id="UP000440578"/>
    </source>
</evidence>
<accession>A0A6A4VM50</accession>
<evidence type="ECO:0000313" key="4">
    <source>
        <dbReference type="EMBL" id="KAF0295676.1"/>
    </source>
</evidence>
<evidence type="ECO:0000256" key="2">
    <source>
        <dbReference type="SAM" id="MobiDB-lite"/>
    </source>
</evidence>
<keyword evidence="5" id="KW-1185">Reference proteome</keyword>
<comment type="caution">
    <text evidence="4">The sequence shown here is derived from an EMBL/GenBank/DDBJ whole genome shotgun (WGS) entry which is preliminary data.</text>
</comment>
<name>A0A6A4VM50_AMPAM</name>
<keyword evidence="1" id="KW-0862">Zinc</keyword>
<keyword evidence="1" id="KW-0863">Zinc-finger</keyword>
<gene>
    <name evidence="4" type="ORF">FJT64_006855</name>
</gene>
<protein>
    <recommendedName>
        <fullName evidence="3">SWIM-type domain-containing protein</fullName>
    </recommendedName>
</protein>
<feature type="compositionally biased region" description="Polar residues" evidence="2">
    <location>
        <begin position="352"/>
        <end position="364"/>
    </location>
</feature>
<feature type="domain" description="SWIM-type" evidence="3">
    <location>
        <begin position="236"/>
        <end position="267"/>
    </location>
</feature>
<keyword evidence="1" id="KW-0479">Metal-binding</keyword>
<dbReference type="PROSITE" id="PS50966">
    <property type="entry name" value="ZF_SWIM"/>
    <property type="match status" value="1"/>
</dbReference>
<feature type="region of interest" description="Disordered" evidence="2">
    <location>
        <begin position="310"/>
        <end position="380"/>
    </location>
</feature>
<proteinExistence type="predicted"/>
<dbReference type="AlphaFoldDB" id="A0A6A4VM50"/>